<evidence type="ECO:0000313" key="5">
    <source>
        <dbReference type="Proteomes" id="UP001642483"/>
    </source>
</evidence>
<evidence type="ECO:0000256" key="2">
    <source>
        <dbReference type="ARBA" id="ARBA00022840"/>
    </source>
</evidence>
<dbReference type="Gene3D" id="1.25.40.10">
    <property type="entry name" value="Tetratricopeptide repeat domain"/>
    <property type="match status" value="1"/>
</dbReference>
<gene>
    <name evidence="4" type="ORF">CVLEPA_LOCUS28259</name>
</gene>
<name>A0ABP0GVG4_CLALP</name>
<proteinExistence type="predicted"/>
<feature type="repeat" description="TPR" evidence="3">
    <location>
        <begin position="160"/>
        <end position="193"/>
    </location>
</feature>
<keyword evidence="2" id="KW-0067">ATP-binding</keyword>
<accession>A0ABP0GVG4</accession>
<evidence type="ECO:0000256" key="1">
    <source>
        <dbReference type="ARBA" id="ARBA00022741"/>
    </source>
</evidence>
<sequence length="599" mass="68276">MMACTCRLPTIFAAEQRSNSDARRMTLESLWTLEIGVSGAYGKVLFNNEELAKKLSDLTSGNLFKTPFETHDILALLYTQLVHHWRRAAKTEKTIEFLLKASESLISISNLGAALRHLQQASEIVDNLDKGLDIVSNFTEDDDLNLDDVKVLSVGRNVKAKIQSLLGQVLFQQGQLEQSLTHFLKALKLLRCKLPQNSFLITLRTWIECRRQKFHLKNPSRYIGSARSRQANLYVEQVRCLSYVWQILHNLKCMPNRMKLSKLVAMMQVNRAEAADDDLRELITAYTCMMQIHQLAGDIYKSALYENRAIARCLELPKKLTSTDLYITGHLHLVSCSVRLCQGKLSHATTAGYRAYKVADTLGDVDIKLIVLPLLVQIHLLTGRGRACIEVLSFLLYVSKHNADEPGDISRFYVRTSMAVWCYRRNEADKGRAWLKLSTEVKPTHFDNFLAVRAFTRLLEARLLALKKSHETYGLSDKETLLASTLCKDAVNQLQKLCKKFPVFTPRSLLLTGFYQILLGNSQKAQELITRAINLARYCGNLVDYQWAFHNKALWVSPSSKVDSDYWIHNCESMPNWELPNNNDHVERCFSLKPVAFTP</sequence>
<dbReference type="InterPro" id="IPR019734">
    <property type="entry name" value="TPR_rpt"/>
</dbReference>
<evidence type="ECO:0000313" key="4">
    <source>
        <dbReference type="EMBL" id="CAK8694936.1"/>
    </source>
</evidence>
<protein>
    <submittedName>
        <fullName evidence="4">Uncharacterized protein</fullName>
    </submittedName>
</protein>
<evidence type="ECO:0000256" key="3">
    <source>
        <dbReference type="PROSITE-ProRule" id="PRU00339"/>
    </source>
</evidence>
<keyword evidence="1" id="KW-0547">Nucleotide-binding</keyword>
<organism evidence="4 5">
    <name type="scientific">Clavelina lepadiformis</name>
    <name type="common">Light-bulb sea squirt</name>
    <name type="synonym">Ascidia lepadiformis</name>
    <dbReference type="NCBI Taxonomy" id="159417"/>
    <lineage>
        <taxon>Eukaryota</taxon>
        <taxon>Metazoa</taxon>
        <taxon>Chordata</taxon>
        <taxon>Tunicata</taxon>
        <taxon>Ascidiacea</taxon>
        <taxon>Aplousobranchia</taxon>
        <taxon>Clavelinidae</taxon>
        <taxon>Clavelina</taxon>
    </lineage>
</organism>
<keyword evidence="3" id="KW-0802">TPR repeat</keyword>
<dbReference type="PROSITE" id="PS50005">
    <property type="entry name" value="TPR"/>
    <property type="match status" value="1"/>
</dbReference>
<dbReference type="Proteomes" id="UP001642483">
    <property type="component" value="Unassembled WGS sequence"/>
</dbReference>
<reference evidence="4 5" key="1">
    <citation type="submission" date="2024-02" db="EMBL/GenBank/DDBJ databases">
        <authorList>
            <person name="Daric V."/>
            <person name="Darras S."/>
        </authorList>
    </citation>
    <scope>NUCLEOTIDE SEQUENCE [LARGE SCALE GENOMIC DNA]</scope>
</reference>
<dbReference type="SUPFAM" id="SSF48452">
    <property type="entry name" value="TPR-like"/>
    <property type="match status" value="1"/>
</dbReference>
<comment type="caution">
    <text evidence="4">The sequence shown here is derived from an EMBL/GenBank/DDBJ whole genome shotgun (WGS) entry which is preliminary data.</text>
</comment>
<dbReference type="PANTHER" id="PTHR16305">
    <property type="entry name" value="TESTICULAR SOLUBLE ADENYLYL CYCLASE"/>
    <property type="match status" value="1"/>
</dbReference>
<dbReference type="PANTHER" id="PTHR16305:SF28">
    <property type="entry name" value="GUANYLATE CYCLASE DOMAIN-CONTAINING PROTEIN"/>
    <property type="match status" value="1"/>
</dbReference>
<keyword evidence="5" id="KW-1185">Reference proteome</keyword>
<dbReference type="InterPro" id="IPR011990">
    <property type="entry name" value="TPR-like_helical_dom_sf"/>
</dbReference>
<dbReference type="EMBL" id="CAWYQH010000141">
    <property type="protein sequence ID" value="CAK8694936.1"/>
    <property type="molecule type" value="Genomic_DNA"/>
</dbReference>